<reference evidence="1" key="1">
    <citation type="submission" date="2020-05" db="EMBL/GenBank/DDBJ databases">
        <title>Large-scale comparative analyses of tick genomes elucidate their genetic diversity and vector capacities.</title>
        <authorList>
            <person name="Jia N."/>
            <person name="Wang J."/>
            <person name="Shi W."/>
            <person name="Du L."/>
            <person name="Sun Y."/>
            <person name="Zhan W."/>
            <person name="Jiang J."/>
            <person name="Wang Q."/>
            <person name="Zhang B."/>
            <person name="Ji P."/>
            <person name="Sakyi L.B."/>
            <person name="Cui X."/>
            <person name="Yuan T."/>
            <person name="Jiang B."/>
            <person name="Yang W."/>
            <person name="Lam T.T.-Y."/>
            <person name="Chang Q."/>
            <person name="Ding S."/>
            <person name="Wang X."/>
            <person name="Zhu J."/>
            <person name="Ruan X."/>
            <person name="Zhao L."/>
            <person name="Wei J."/>
            <person name="Que T."/>
            <person name="Du C."/>
            <person name="Cheng J."/>
            <person name="Dai P."/>
            <person name="Han X."/>
            <person name="Huang E."/>
            <person name="Gao Y."/>
            <person name="Liu J."/>
            <person name="Shao H."/>
            <person name="Ye R."/>
            <person name="Li L."/>
            <person name="Wei W."/>
            <person name="Wang X."/>
            <person name="Wang C."/>
            <person name="Yang T."/>
            <person name="Huo Q."/>
            <person name="Li W."/>
            <person name="Guo W."/>
            <person name="Chen H."/>
            <person name="Zhou L."/>
            <person name="Ni X."/>
            <person name="Tian J."/>
            <person name="Zhou Y."/>
            <person name="Sheng Y."/>
            <person name="Liu T."/>
            <person name="Pan Y."/>
            <person name="Xia L."/>
            <person name="Li J."/>
            <person name="Zhao F."/>
            <person name="Cao W."/>
        </authorList>
    </citation>
    <scope>NUCLEOTIDE SEQUENCE</scope>
    <source>
        <strain evidence="1">Dsil-2018</strain>
    </source>
</reference>
<sequence>MNFLGRRRQLRKKLADFVNRVHDKREVEGARKRKVRRILEVAYFRSGSSFLGQLLSANPRTFYHFEPLRTLTAGSRLSGEAALRGLDYVADFFSCTFVNHSDHLQLAMKYPHPFRQNTYLWSVCAGVKKVCLDPEFLNAVCKTAPTQVMKVVRIGMDAVWRFLLDRPTLTAGEFSVVHLVRDPRAIWLSRQRRSWCSRTANCSSAHVLCDEIERDLDVFEKLSREFPGLAIQVRHEDLALDPLNVTLKLYDALRMPFTTSVRQFVESHTSETNVTVRRNPYATSRNSKDMVDAWKRRNQACRL</sequence>
<dbReference type="Proteomes" id="UP000821865">
    <property type="component" value="Chromosome 10"/>
</dbReference>
<gene>
    <name evidence="1" type="ORF">HPB49_001827</name>
</gene>
<comment type="caution">
    <text evidence="1">The sequence shown here is derived from an EMBL/GenBank/DDBJ whole genome shotgun (WGS) entry which is preliminary data.</text>
</comment>
<keyword evidence="2" id="KW-1185">Reference proteome</keyword>
<evidence type="ECO:0000313" key="1">
    <source>
        <dbReference type="EMBL" id="KAH7973510.1"/>
    </source>
</evidence>
<organism evidence="1 2">
    <name type="scientific">Dermacentor silvarum</name>
    <name type="common">Tick</name>
    <dbReference type="NCBI Taxonomy" id="543639"/>
    <lineage>
        <taxon>Eukaryota</taxon>
        <taxon>Metazoa</taxon>
        <taxon>Ecdysozoa</taxon>
        <taxon>Arthropoda</taxon>
        <taxon>Chelicerata</taxon>
        <taxon>Arachnida</taxon>
        <taxon>Acari</taxon>
        <taxon>Parasitiformes</taxon>
        <taxon>Ixodida</taxon>
        <taxon>Ixodoidea</taxon>
        <taxon>Ixodidae</taxon>
        <taxon>Rhipicephalinae</taxon>
        <taxon>Dermacentor</taxon>
    </lineage>
</organism>
<dbReference type="EMBL" id="CM023479">
    <property type="protein sequence ID" value="KAH7973510.1"/>
    <property type="molecule type" value="Genomic_DNA"/>
</dbReference>
<accession>A0ACB8DLX7</accession>
<name>A0ACB8DLX7_DERSI</name>
<proteinExistence type="predicted"/>
<evidence type="ECO:0000313" key="2">
    <source>
        <dbReference type="Proteomes" id="UP000821865"/>
    </source>
</evidence>
<protein>
    <submittedName>
        <fullName evidence="1">Uncharacterized protein</fullName>
    </submittedName>
</protein>